<dbReference type="AlphaFoldDB" id="A0A0G1B8F8"/>
<organism evidence="2 3">
    <name type="scientific">Candidatus Collierbacteria bacterium GW2011_GWA2_42_17</name>
    <dbReference type="NCBI Taxonomy" id="1618378"/>
    <lineage>
        <taxon>Bacteria</taxon>
        <taxon>Candidatus Collieribacteriota</taxon>
    </lineage>
</organism>
<sequence length="61" mass="6856">MDNRKKFDLTSTFIVILVLSVIALVVFLGNFAAKNNFISLPQINLFNKAAKSLNPNAYYFS</sequence>
<proteinExistence type="predicted"/>
<keyword evidence="1" id="KW-0812">Transmembrane</keyword>
<dbReference type="EMBL" id="LCDA01000009">
    <property type="protein sequence ID" value="KKS42586.1"/>
    <property type="molecule type" value="Genomic_DNA"/>
</dbReference>
<evidence type="ECO:0000313" key="2">
    <source>
        <dbReference type="EMBL" id="KKS42586.1"/>
    </source>
</evidence>
<gene>
    <name evidence="2" type="ORF">UV06_C0009G0001</name>
</gene>
<comment type="caution">
    <text evidence="2">The sequence shown here is derived from an EMBL/GenBank/DDBJ whole genome shotgun (WGS) entry which is preliminary data.</text>
</comment>
<name>A0A0G1B8F8_9BACT</name>
<reference evidence="2 3" key="1">
    <citation type="journal article" date="2015" name="Nature">
        <title>rRNA introns, odd ribosomes, and small enigmatic genomes across a large radiation of phyla.</title>
        <authorList>
            <person name="Brown C.T."/>
            <person name="Hug L.A."/>
            <person name="Thomas B.C."/>
            <person name="Sharon I."/>
            <person name="Castelle C.J."/>
            <person name="Singh A."/>
            <person name="Wilkins M.J."/>
            <person name="Williams K.H."/>
            <person name="Banfield J.F."/>
        </authorList>
    </citation>
    <scope>NUCLEOTIDE SEQUENCE [LARGE SCALE GENOMIC DNA]</scope>
</reference>
<feature type="transmembrane region" description="Helical" evidence="1">
    <location>
        <begin position="12"/>
        <end position="33"/>
    </location>
</feature>
<evidence type="ECO:0000256" key="1">
    <source>
        <dbReference type="SAM" id="Phobius"/>
    </source>
</evidence>
<protein>
    <submittedName>
        <fullName evidence="2">Uncharacterized protein</fullName>
    </submittedName>
</protein>
<evidence type="ECO:0000313" key="3">
    <source>
        <dbReference type="Proteomes" id="UP000033854"/>
    </source>
</evidence>
<feature type="non-terminal residue" evidence="2">
    <location>
        <position position="61"/>
    </location>
</feature>
<accession>A0A0G1B8F8</accession>
<keyword evidence="1" id="KW-1133">Transmembrane helix</keyword>
<dbReference type="Proteomes" id="UP000033854">
    <property type="component" value="Unassembled WGS sequence"/>
</dbReference>
<keyword evidence="1" id="KW-0472">Membrane</keyword>